<sequence length="272" mass="31334">MRSFSTLRPLLNKGPGFLSTLKEASKPPLTKPEMITKPFGFDDRTTLKTTEISVFNMFSKEGKAQRQRQLDHDIAHSPFYESKSFENTKGKIFMPPISYFKQEKAKYFPNLEATSLLGKHTNLYSEFKDKVSLVRIFATLSGENCTKTYVRQYLNKEQYDEFQKQYPNAQLIDLFVPQSWVKGLFVSSGSLRRSVPKIRQDTFFLLPHGCLDVDSRRTLKCDNTCAGYLYVVDEEGKIRWATSGNATESEKEVLWKTVRGLEKELVNKNETC</sequence>
<evidence type="ECO:0000313" key="1">
    <source>
        <dbReference type="EMBL" id="WPK27588.1"/>
    </source>
</evidence>
<dbReference type="InterPro" id="IPR007849">
    <property type="entry name" value="ATP10"/>
</dbReference>
<protein>
    <recommendedName>
        <fullName evidence="3">Mitochondrial ATPase complex subunit ATP10</fullName>
    </recommendedName>
</protein>
<evidence type="ECO:0008006" key="3">
    <source>
        <dbReference type="Google" id="ProtNLM"/>
    </source>
</evidence>
<dbReference type="Proteomes" id="UP001338582">
    <property type="component" value="Chromosome 7"/>
</dbReference>
<name>A0AAX4HGF7_9ASCO</name>
<keyword evidence="2" id="KW-1185">Reference proteome</keyword>
<dbReference type="Pfam" id="PF05176">
    <property type="entry name" value="ATP-synt_10"/>
    <property type="match status" value="1"/>
</dbReference>
<dbReference type="SUPFAM" id="SSF52833">
    <property type="entry name" value="Thioredoxin-like"/>
    <property type="match status" value="1"/>
</dbReference>
<dbReference type="KEGG" id="asau:88176041"/>
<reference evidence="1 2" key="1">
    <citation type="submission" date="2023-10" db="EMBL/GenBank/DDBJ databases">
        <title>Draft Genome Sequence of Candida saopaulonensis from a very Premature Infant with Sepsis.</title>
        <authorList>
            <person name="Ning Y."/>
            <person name="Dai R."/>
            <person name="Xiao M."/>
            <person name="Xu Y."/>
            <person name="Yan Q."/>
            <person name="Zhang L."/>
        </authorList>
    </citation>
    <scope>NUCLEOTIDE SEQUENCE [LARGE SCALE GENOMIC DNA]</scope>
    <source>
        <strain evidence="1 2">19XY460</strain>
    </source>
</reference>
<organism evidence="1 2">
    <name type="scientific">Australozyma saopauloensis</name>
    <dbReference type="NCBI Taxonomy" id="291208"/>
    <lineage>
        <taxon>Eukaryota</taxon>
        <taxon>Fungi</taxon>
        <taxon>Dikarya</taxon>
        <taxon>Ascomycota</taxon>
        <taxon>Saccharomycotina</taxon>
        <taxon>Pichiomycetes</taxon>
        <taxon>Metschnikowiaceae</taxon>
        <taxon>Australozyma</taxon>
    </lineage>
</organism>
<gene>
    <name evidence="1" type="ORF">PUMCH_004981</name>
</gene>
<dbReference type="GO" id="GO:0033615">
    <property type="term" value="P:mitochondrial proton-transporting ATP synthase complex assembly"/>
    <property type="evidence" value="ECO:0007669"/>
    <property type="project" value="TreeGrafter"/>
</dbReference>
<accession>A0AAX4HGF7</accession>
<dbReference type="RefSeq" id="XP_062879966.1">
    <property type="nucleotide sequence ID" value="XM_063023896.1"/>
</dbReference>
<proteinExistence type="predicted"/>
<dbReference type="InterPro" id="IPR036249">
    <property type="entry name" value="Thioredoxin-like_sf"/>
</dbReference>
<dbReference type="GeneID" id="88176041"/>
<dbReference type="AlphaFoldDB" id="A0AAX4HGF7"/>
<dbReference type="Gene3D" id="3.40.30.10">
    <property type="entry name" value="Glutaredoxin"/>
    <property type="match status" value="1"/>
</dbReference>
<dbReference type="EMBL" id="CP138900">
    <property type="protein sequence ID" value="WPK27588.1"/>
    <property type="molecule type" value="Genomic_DNA"/>
</dbReference>
<dbReference type="PANTHER" id="PTHR28106">
    <property type="entry name" value="MITOCHONDRIAL ATPASE COMPLEX SUBUNIT ATP10"/>
    <property type="match status" value="1"/>
</dbReference>
<dbReference type="PANTHER" id="PTHR28106:SF1">
    <property type="entry name" value="MITOCHONDRIAL ATPASE COMPLEX SUBUNIT ATP10"/>
    <property type="match status" value="1"/>
</dbReference>
<dbReference type="GO" id="GO:0005743">
    <property type="term" value="C:mitochondrial inner membrane"/>
    <property type="evidence" value="ECO:0007669"/>
    <property type="project" value="TreeGrafter"/>
</dbReference>
<evidence type="ECO:0000313" key="2">
    <source>
        <dbReference type="Proteomes" id="UP001338582"/>
    </source>
</evidence>